<reference evidence="6 7" key="1">
    <citation type="journal article" date="2018" name="Int. J. Syst. Evol. Microbiol.">
        <title>Glycomyces paridis sp. nov., isolated from the medicinal plant Paris polyphylla.</title>
        <authorList>
            <person name="Fang X.M."/>
            <person name="Bai J.L."/>
            <person name="Su J."/>
            <person name="Zhao L.L."/>
            <person name="Liu H.Y."/>
            <person name="Ma B.P."/>
            <person name="Zhang Y.Q."/>
            <person name="Yu L.Y."/>
        </authorList>
    </citation>
    <scope>NUCLEOTIDE SEQUENCE [LARGE SCALE GENOMIC DNA]</scope>
    <source>
        <strain evidence="6 7">CPCC 204357</strain>
    </source>
</reference>
<dbReference type="SUPFAM" id="SSF52540">
    <property type="entry name" value="P-loop containing nucleoside triphosphate hydrolases"/>
    <property type="match status" value="1"/>
</dbReference>
<dbReference type="PANTHER" id="PTHR43335">
    <property type="entry name" value="ABC TRANSPORTER, ATP-BINDING PROTEIN"/>
    <property type="match status" value="1"/>
</dbReference>
<dbReference type="Pfam" id="PF00005">
    <property type="entry name" value="ABC_tran"/>
    <property type="match status" value="1"/>
</dbReference>
<dbReference type="InterPro" id="IPR027417">
    <property type="entry name" value="P-loop_NTPase"/>
</dbReference>
<name>A0A4S8PHR8_9ACTN</name>
<dbReference type="PROSITE" id="PS00211">
    <property type="entry name" value="ABC_TRANSPORTER_1"/>
    <property type="match status" value="1"/>
</dbReference>
<dbReference type="GO" id="GO:0005524">
    <property type="term" value="F:ATP binding"/>
    <property type="evidence" value="ECO:0007669"/>
    <property type="project" value="UniProtKB-KW"/>
</dbReference>
<keyword evidence="2" id="KW-0813">Transport</keyword>
<dbReference type="SMART" id="SM00382">
    <property type="entry name" value="AAA"/>
    <property type="match status" value="1"/>
</dbReference>
<sequence length="282" mass="30053">MNALETVALSRRRRRVWALRDCDLAVPEGAVTALVGANGAGKTTLLHVAVGLLAPTDGEILVFGRPSGRRGADLARVAFVAQEKPLFGSFTVAEMLRFANATNPGFDLAAARARIAEADIDPRRRAARLSGGQRTLVALALALGKRAGLLLLDEPLAELDPLARLQVRGALMAAVAETGATVVLSSHDLAELAETCDHLVLLDRGRVRLAGEVEALRDRHRVITGPGEAAADVRELADVVHQSGTERQTTALIRTHLPDLPLGERPGIEEIVLGYLRRPEAP</sequence>
<evidence type="ECO:0000256" key="3">
    <source>
        <dbReference type="ARBA" id="ARBA00022741"/>
    </source>
</evidence>
<dbReference type="InterPro" id="IPR017871">
    <property type="entry name" value="ABC_transporter-like_CS"/>
</dbReference>
<feature type="domain" description="ABC transporter" evidence="5">
    <location>
        <begin position="4"/>
        <end position="229"/>
    </location>
</feature>
<evidence type="ECO:0000256" key="4">
    <source>
        <dbReference type="ARBA" id="ARBA00022840"/>
    </source>
</evidence>
<dbReference type="CDD" id="cd03230">
    <property type="entry name" value="ABC_DR_subfamily_A"/>
    <property type="match status" value="1"/>
</dbReference>
<protein>
    <submittedName>
        <fullName evidence="6">ABC transporter ATP-binding protein</fullName>
    </submittedName>
</protein>
<dbReference type="PROSITE" id="PS50893">
    <property type="entry name" value="ABC_TRANSPORTER_2"/>
    <property type="match status" value="1"/>
</dbReference>
<evidence type="ECO:0000259" key="5">
    <source>
        <dbReference type="PROSITE" id="PS50893"/>
    </source>
</evidence>
<evidence type="ECO:0000256" key="1">
    <source>
        <dbReference type="ARBA" id="ARBA00005417"/>
    </source>
</evidence>
<dbReference type="Gene3D" id="3.40.50.300">
    <property type="entry name" value="P-loop containing nucleotide triphosphate hydrolases"/>
    <property type="match status" value="1"/>
</dbReference>
<dbReference type="EMBL" id="STGX01000005">
    <property type="protein sequence ID" value="THV29501.1"/>
    <property type="molecule type" value="Genomic_DNA"/>
</dbReference>
<keyword evidence="4 6" id="KW-0067">ATP-binding</keyword>
<dbReference type="RefSeq" id="WP_136529244.1">
    <property type="nucleotide sequence ID" value="NZ_STGX01000005.1"/>
</dbReference>
<dbReference type="Proteomes" id="UP000305792">
    <property type="component" value="Unassembled WGS sequence"/>
</dbReference>
<dbReference type="GO" id="GO:0016887">
    <property type="term" value="F:ATP hydrolysis activity"/>
    <property type="evidence" value="ECO:0007669"/>
    <property type="project" value="InterPro"/>
</dbReference>
<organism evidence="6 7">
    <name type="scientific">Glycomyces paridis</name>
    <dbReference type="NCBI Taxonomy" id="2126555"/>
    <lineage>
        <taxon>Bacteria</taxon>
        <taxon>Bacillati</taxon>
        <taxon>Actinomycetota</taxon>
        <taxon>Actinomycetes</taxon>
        <taxon>Glycomycetales</taxon>
        <taxon>Glycomycetaceae</taxon>
        <taxon>Glycomyces</taxon>
    </lineage>
</organism>
<dbReference type="AlphaFoldDB" id="A0A4S8PHR8"/>
<evidence type="ECO:0000313" key="6">
    <source>
        <dbReference type="EMBL" id="THV29501.1"/>
    </source>
</evidence>
<evidence type="ECO:0000256" key="2">
    <source>
        <dbReference type="ARBA" id="ARBA00022448"/>
    </source>
</evidence>
<keyword evidence="7" id="KW-1185">Reference proteome</keyword>
<proteinExistence type="inferred from homology"/>
<gene>
    <name evidence="6" type="ORF">E9998_08295</name>
</gene>
<comment type="similarity">
    <text evidence="1">Belongs to the ABC transporter superfamily.</text>
</comment>
<dbReference type="OrthoDB" id="9804819at2"/>
<dbReference type="InterPro" id="IPR003439">
    <property type="entry name" value="ABC_transporter-like_ATP-bd"/>
</dbReference>
<comment type="caution">
    <text evidence="6">The sequence shown here is derived from an EMBL/GenBank/DDBJ whole genome shotgun (WGS) entry which is preliminary data.</text>
</comment>
<evidence type="ECO:0000313" key="7">
    <source>
        <dbReference type="Proteomes" id="UP000305792"/>
    </source>
</evidence>
<dbReference type="InterPro" id="IPR003593">
    <property type="entry name" value="AAA+_ATPase"/>
</dbReference>
<accession>A0A4S8PHR8</accession>
<keyword evidence="3" id="KW-0547">Nucleotide-binding</keyword>